<evidence type="ECO:0000256" key="4">
    <source>
        <dbReference type="ARBA" id="ARBA00023125"/>
    </source>
</evidence>
<dbReference type="SMART" id="SM00717">
    <property type="entry name" value="SANT"/>
    <property type="match status" value="2"/>
</dbReference>
<keyword evidence="11" id="KW-1185">Reference proteome</keyword>
<evidence type="ECO:0000313" key="10">
    <source>
        <dbReference type="EMBL" id="KAK7337194.1"/>
    </source>
</evidence>
<keyword evidence="4" id="KW-0238">DNA-binding</keyword>
<evidence type="ECO:0000256" key="5">
    <source>
        <dbReference type="ARBA" id="ARBA00023163"/>
    </source>
</evidence>
<reference evidence="10 11" key="1">
    <citation type="submission" date="2024-01" db="EMBL/GenBank/DDBJ databases">
        <title>The genomes of 5 underutilized Papilionoideae crops provide insights into root nodulation and disease resistanc.</title>
        <authorList>
            <person name="Jiang F."/>
        </authorList>
    </citation>
    <scope>NUCLEOTIDE SEQUENCE [LARGE SCALE GENOMIC DNA]</scope>
    <source>
        <strain evidence="10">LVBAO_FW01</strain>
        <tissue evidence="10">Leaves</tissue>
    </source>
</reference>
<dbReference type="CDD" id="cd12203">
    <property type="entry name" value="GT1"/>
    <property type="match status" value="2"/>
</dbReference>
<comment type="subcellular location">
    <subcellularLocation>
        <location evidence="1">Nucleus</location>
    </subcellularLocation>
</comment>
<evidence type="ECO:0000256" key="8">
    <source>
        <dbReference type="SAM" id="MobiDB-lite"/>
    </source>
</evidence>
<evidence type="ECO:0000256" key="2">
    <source>
        <dbReference type="ARBA" id="ARBA00022737"/>
    </source>
</evidence>
<organism evidence="10 11">
    <name type="scientific">Canavalia gladiata</name>
    <name type="common">Sword bean</name>
    <name type="synonym">Dolichos gladiatus</name>
    <dbReference type="NCBI Taxonomy" id="3824"/>
    <lineage>
        <taxon>Eukaryota</taxon>
        <taxon>Viridiplantae</taxon>
        <taxon>Streptophyta</taxon>
        <taxon>Embryophyta</taxon>
        <taxon>Tracheophyta</taxon>
        <taxon>Spermatophyta</taxon>
        <taxon>Magnoliopsida</taxon>
        <taxon>eudicotyledons</taxon>
        <taxon>Gunneridae</taxon>
        <taxon>Pentapetalae</taxon>
        <taxon>rosids</taxon>
        <taxon>fabids</taxon>
        <taxon>Fabales</taxon>
        <taxon>Fabaceae</taxon>
        <taxon>Papilionoideae</taxon>
        <taxon>50 kb inversion clade</taxon>
        <taxon>NPAAA clade</taxon>
        <taxon>indigoferoid/millettioid clade</taxon>
        <taxon>Phaseoleae</taxon>
        <taxon>Canavalia</taxon>
    </lineage>
</organism>
<dbReference type="GO" id="GO:0003677">
    <property type="term" value="F:DNA binding"/>
    <property type="evidence" value="ECO:0007669"/>
    <property type="project" value="UniProtKB-KW"/>
</dbReference>
<dbReference type="AlphaFoldDB" id="A0AAN9LMY4"/>
<feature type="region of interest" description="Disordered" evidence="8">
    <location>
        <begin position="24"/>
        <end position="47"/>
    </location>
</feature>
<comment type="caution">
    <text evidence="10">The sequence shown here is derived from an EMBL/GenBank/DDBJ whole genome shotgun (WGS) entry which is preliminary data.</text>
</comment>
<keyword evidence="7" id="KW-0175">Coiled coil</keyword>
<name>A0AAN9LMY4_CANGL</name>
<dbReference type="PROSITE" id="PS50090">
    <property type="entry name" value="MYB_LIKE"/>
    <property type="match status" value="1"/>
</dbReference>
<proteinExistence type="predicted"/>
<dbReference type="GO" id="GO:0005634">
    <property type="term" value="C:nucleus"/>
    <property type="evidence" value="ECO:0007669"/>
    <property type="project" value="UniProtKB-SubCell"/>
</dbReference>
<evidence type="ECO:0000256" key="3">
    <source>
        <dbReference type="ARBA" id="ARBA00023015"/>
    </source>
</evidence>
<dbReference type="Proteomes" id="UP001367508">
    <property type="component" value="Unassembled WGS sequence"/>
</dbReference>
<keyword evidence="2" id="KW-0677">Repeat</keyword>
<dbReference type="InterPro" id="IPR044822">
    <property type="entry name" value="Myb_DNA-bind_4"/>
</dbReference>
<keyword evidence="5" id="KW-0804">Transcription</keyword>
<evidence type="ECO:0000256" key="6">
    <source>
        <dbReference type="ARBA" id="ARBA00023242"/>
    </source>
</evidence>
<evidence type="ECO:0000256" key="7">
    <source>
        <dbReference type="SAM" id="Coils"/>
    </source>
</evidence>
<dbReference type="Gene3D" id="1.10.10.60">
    <property type="entry name" value="Homeodomain-like"/>
    <property type="match status" value="2"/>
</dbReference>
<keyword evidence="6" id="KW-0539">Nucleus</keyword>
<dbReference type="PANTHER" id="PTHR21654">
    <property type="entry name" value="FI21293P1"/>
    <property type="match status" value="1"/>
</dbReference>
<dbReference type="Pfam" id="PF13837">
    <property type="entry name" value="Myb_DNA-bind_4"/>
    <property type="match status" value="2"/>
</dbReference>
<feature type="domain" description="Myb-like" evidence="9">
    <location>
        <begin position="114"/>
        <end position="179"/>
    </location>
</feature>
<feature type="region of interest" description="Disordered" evidence="8">
    <location>
        <begin position="211"/>
        <end position="293"/>
    </location>
</feature>
<dbReference type="FunFam" id="1.10.10.60:FF:000342">
    <property type="entry name" value="trihelix transcription factor PTL-like"/>
    <property type="match status" value="1"/>
</dbReference>
<evidence type="ECO:0000259" key="9">
    <source>
        <dbReference type="PROSITE" id="PS50090"/>
    </source>
</evidence>
<protein>
    <recommendedName>
        <fullName evidence="9">Myb-like domain-containing protein</fullName>
    </recommendedName>
</protein>
<feature type="compositionally biased region" description="Polar residues" evidence="8">
    <location>
        <begin position="211"/>
        <end position="248"/>
    </location>
</feature>
<dbReference type="InterPro" id="IPR001005">
    <property type="entry name" value="SANT/Myb"/>
</dbReference>
<feature type="coiled-coil region" evidence="7">
    <location>
        <begin position="313"/>
        <end position="340"/>
    </location>
</feature>
<dbReference type="PANTHER" id="PTHR21654:SF60">
    <property type="entry name" value="TRIHELIX TRANSCRIPTION FACTOR PTL"/>
    <property type="match status" value="1"/>
</dbReference>
<evidence type="ECO:0000256" key="1">
    <source>
        <dbReference type="ARBA" id="ARBA00004123"/>
    </source>
</evidence>
<feature type="compositionally biased region" description="Low complexity" evidence="8">
    <location>
        <begin position="253"/>
        <end position="267"/>
    </location>
</feature>
<dbReference type="EMBL" id="JAYMYQ010000004">
    <property type="protein sequence ID" value="KAK7337194.1"/>
    <property type="molecule type" value="Genomic_DNA"/>
</dbReference>
<accession>A0AAN9LMY4</accession>
<gene>
    <name evidence="10" type="ORF">VNO77_17756</name>
</gene>
<dbReference type="FunFam" id="1.10.10.60:FF:000061">
    <property type="entry name" value="Trihelix transcription factor GT-2"/>
    <property type="match status" value="1"/>
</dbReference>
<dbReference type="GO" id="GO:0006355">
    <property type="term" value="P:regulation of DNA-templated transcription"/>
    <property type="evidence" value="ECO:0007669"/>
    <property type="project" value="UniProtKB-ARBA"/>
</dbReference>
<sequence>MEDHHHHHHQQQQQYGITDLRQLVNGPRSSHFPSIPPQPTAELFPGGHPNLAATQHYEMMMFGRDIMPRCLHDFASTDSATTNTTTMAVATPTTTSASTPPLSCLEAETAGCIGGDASTGRWPRQETLTLLEIRSRLDSKFKEANQKGPLWDEVSRIMSEEHGYQRSGKKCREKFENLYKYYKKTKEGKAGRQDGKHYRFFRQLEALYGENSNQASVPETNFGGSSLRFHTSSHNHPSETNQEMFQSQKHCDTLSLTNSTDLDTSSSDDNDHNSTGGLKDNDSMEKRRKRVSGGRSWRVKIKDFIDSQMRKLVEKQEEWLDKLTKTLEQKEKERVLREEEWRRQEAARLEREHKFWAKERAWIEARDSALMEALQKFTGSEIKNTHQSPEGLMVTGIQNHNENQNEDGSEILNSTARGAESWPESEITRLLQLRAEMEPRFMQSGCSEEVMWEEIATKMACFGYERSALMFKEKWESISNYSSRNAKDGNKKRKENSRSCFYFDNSDQSSLYNQGGAFCDINDQRQETGRMQTNDGSSPSNSNVGNAVASDNCFPFLMTEGGSLWENYSLKVNKANQNQ</sequence>
<evidence type="ECO:0000313" key="11">
    <source>
        <dbReference type="Proteomes" id="UP001367508"/>
    </source>
</evidence>
<keyword evidence="3" id="KW-0805">Transcription regulation</keyword>